<gene>
    <name evidence="1" type="ORF">CEXT_587751</name>
</gene>
<organism evidence="1 2">
    <name type="scientific">Caerostris extrusa</name>
    <name type="common">Bark spider</name>
    <name type="synonym">Caerostris bankana</name>
    <dbReference type="NCBI Taxonomy" id="172846"/>
    <lineage>
        <taxon>Eukaryota</taxon>
        <taxon>Metazoa</taxon>
        <taxon>Ecdysozoa</taxon>
        <taxon>Arthropoda</taxon>
        <taxon>Chelicerata</taxon>
        <taxon>Arachnida</taxon>
        <taxon>Araneae</taxon>
        <taxon>Araneomorphae</taxon>
        <taxon>Entelegynae</taxon>
        <taxon>Araneoidea</taxon>
        <taxon>Araneidae</taxon>
        <taxon>Caerostris</taxon>
    </lineage>
</organism>
<sequence>MLQRKTKHAALLYKVATGSFSPNLSVIGQLILLSANNAPFRNVLPLSHFVANCARAPMQEACAEGRLWTDPDMGMTFCKSQCNNISEAGDSLLCWSKSKSTGFFG</sequence>
<name>A0AAV4PUN4_CAEEX</name>
<evidence type="ECO:0000313" key="1">
    <source>
        <dbReference type="EMBL" id="GIY00810.1"/>
    </source>
</evidence>
<dbReference type="Proteomes" id="UP001054945">
    <property type="component" value="Unassembled WGS sequence"/>
</dbReference>
<dbReference type="EMBL" id="BPLR01005227">
    <property type="protein sequence ID" value="GIY00810.1"/>
    <property type="molecule type" value="Genomic_DNA"/>
</dbReference>
<evidence type="ECO:0000313" key="2">
    <source>
        <dbReference type="Proteomes" id="UP001054945"/>
    </source>
</evidence>
<proteinExistence type="predicted"/>
<accession>A0AAV4PUN4</accession>
<dbReference type="AlphaFoldDB" id="A0AAV4PUN4"/>
<reference evidence="1 2" key="1">
    <citation type="submission" date="2021-06" db="EMBL/GenBank/DDBJ databases">
        <title>Caerostris extrusa draft genome.</title>
        <authorList>
            <person name="Kono N."/>
            <person name="Arakawa K."/>
        </authorList>
    </citation>
    <scope>NUCLEOTIDE SEQUENCE [LARGE SCALE GENOMIC DNA]</scope>
</reference>
<comment type="caution">
    <text evidence="1">The sequence shown here is derived from an EMBL/GenBank/DDBJ whole genome shotgun (WGS) entry which is preliminary data.</text>
</comment>
<protein>
    <submittedName>
        <fullName evidence="1">Uncharacterized protein</fullName>
    </submittedName>
</protein>
<keyword evidence="2" id="KW-1185">Reference proteome</keyword>